<dbReference type="RefSeq" id="WP_408153358.1">
    <property type="nucleotide sequence ID" value="NZ_JAQQCL010000009.1"/>
</dbReference>
<proteinExistence type="predicted"/>
<reference evidence="1 2" key="1">
    <citation type="journal article" date="2024" name="Chem. Sci.">
        <title>Discovery of megapolipeptins by genome mining of a Burkholderiales bacteria collection.</title>
        <authorList>
            <person name="Paulo B.S."/>
            <person name="Recchia M.J.J."/>
            <person name="Lee S."/>
            <person name="Fergusson C.H."/>
            <person name="Romanowski S.B."/>
            <person name="Hernandez A."/>
            <person name="Krull N."/>
            <person name="Liu D.Y."/>
            <person name="Cavanagh H."/>
            <person name="Bos A."/>
            <person name="Gray C.A."/>
            <person name="Murphy B.T."/>
            <person name="Linington R.G."/>
            <person name="Eustaquio A.S."/>
        </authorList>
    </citation>
    <scope>NUCLEOTIDE SEQUENCE [LARGE SCALE GENOMIC DNA]</scope>
    <source>
        <strain evidence="1 2">RL17-350-BIC-E</strain>
    </source>
</reference>
<keyword evidence="2" id="KW-1185">Reference proteome</keyword>
<evidence type="ECO:0000313" key="1">
    <source>
        <dbReference type="EMBL" id="MFM0717485.1"/>
    </source>
</evidence>
<protein>
    <submittedName>
        <fullName evidence="1">Uncharacterized protein</fullName>
    </submittedName>
</protein>
<dbReference type="Gene3D" id="3.90.930.1">
    <property type="match status" value="4"/>
</dbReference>
<gene>
    <name evidence="1" type="ORF">PQQ73_14205</name>
</gene>
<accession>A0ABW9EG07</accession>
<organism evidence="1 2">
    <name type="scientific">Paraburkholderia strydomiana</name>
    <dbReference type="NCBI Taxonomy" id="1245417"/>
    <lineage>
        <taxon>Bacteria</taxon>
        <taxon>Pseudomonadati</taxon>
        <taxon>Pseudomonadota</taxon>
        <taxon>Betaproteobacteria</taxon>
        <taxon>Burkholderiales</taxon>
        <taxon>Burkholderiaceae</taxon>
        <taxon>Paraburkholderia</taxon>
    </lineage>
</organism>
<dbReference type="EMBL" id="JAQQCL010000009">
    <property type="protein sequence ID" value="MFM0717485.1"/>
    <property type="molecule type" value="Genomic_DNA"/>
</dbReference>
<name>A0ABW9EG07_9BURK</name>
<sequence>MANSTTTLTGNEAFWGNLKITPQTLSLINKSPTLVAELLSYGAAVAAGTIGAMHQGTTGAIAFETNGIVFANNYQSWTLEMLVGNLAHEIGHYINAGADAAYRAEYTVSPNDPNAYGLNAMIGLHQEGEAAYNNWLVQQEITGNGGSQIYLAGQWATDANGNTVSTGLQALLDEQHSLDAAGGLTSNADKQWMLEDAMGVFSTLPNSVSGQTYFTYYGQANGAQPPAPGTLTDATFYDPNASGNITSIKETFSSGDIVTENFSGSTLGSSVTTDQFGNVLTQTIYSHNADGSYAATMYDAYGNPTGQEQFHKDGSETVFQFNRDGSQTAFVFDSQGNESEHATFGSNGKMTQDILYDTMTGRETQEMDWSTDGSSIAHLFNGDGTQNAIVYNAGGHETEYATFGKNGAKTQDIFYDATTGHATEQDDYNADGSAIASLFNANGTQNKIFYNAAGHQTEQAVFGSNGKITQDFVYDPTTGRETQETDWNADGSSIAHLFNGDSTQNAIVYDAAGHETEYATFGKNGAKTQDTFYDATAGRATEQDDYNADGSGVAHIFNADGTQNAAMFDPSGHISEYATFAANGALTNDAFFDATGRETQLNEYKGNQTIIHLLNADNSQTATVYNANGHETEFAKFSASGQKTDDYFFDGTTGRETEYDQYGSNGSMTAHLFNADNSQNAIIFNRNGQEIEYDSFDSSGKLTGFTQFTYGAGGGYDAVAYGPTGYELGWSDYSSNNMLLSSGGNQYDFTLDDSYDSGSDYFDFGWFDDISYSNEYGFYI</sequence>
<dbReference type="Proteomes" id="UP001629392">
    <property type="component" value="Unassembled WGS sequence"/>
</dbReference>
<comment type="caution">
    <text evidence="1">The sequence shown here is derived from an EMBL/GenBank/DDBJ whole genome shotgun (WGS) entry which is preliminary data.</text>
</comment>
<evidence type="ECO:0000313" key="2">
    <source>
        <dbReference type="Proteomes" id="UP001629392"/>
    </source>
</evidence>